<gene>
    <name evidence="6" type="ORF">L203_104957</name>
</gene>
<evidence type="ECO:0000313" key="6">
    <source>
        <dbReference type="EMBL" id="WVN89727.1"/>
    </source>
</evidence>
<dbReference type="InterPro" id="IPR024512">
    <property type="entry name" value="Ser_palmitoyltrfase_ssu-like"/>
</dbReference>
<dbReference type="VEuPathDB" id="FungiDB:L203_01829"/>
<dbReference type="EMBL" id="CP143789">
    <property type="protein sequence ID" value="WVN89727.1"/>
    <property type="molecule type" value="Genomic_DNA"/>
</dbReference>
<proteinExistence type="predicted"/>
<dbReference type="KEGG" id="cdep:91089166"/>
<dbReference type="GeneID" id="91089166"/>
<reference evidence="6" key="3">
    <citation type="submission" date="2024-01" db="EMBL/GenBank/DDBJ databases">
        <authorList>
            <person name="Coelho M.A."/>
            <person name="David-Palma M."/>
            <person name="Shea T."/>
            <person name="Sun S."/>
            <person name="Cuomo C.A."/>
            <person name="Heitman J."/>
        </authorList>
    </citation>
    <scope>NUCLEOTIDE SEQUENCE</scope>
    <source>
        <strain evidence="6">CBS 7841</strain>
    </source>
</reference>
<comment type="subcellular location">
    <subcellularLocation>
        <location evidence="1">Endoplasmic reticulum membrane</location>
        <topology evidence="1">Multi-pass membrane protein</topology>
    </subcellularLocation>
</comment>
<dbReference type="Pfam" id="PF11779">
    <property type="entry name" value="SPT_ssu-like"/>
    <property type="match status" value="1"/>
</dbReference>
<keyword evidence="4" id="KW-1133">Transmembrane helix</keyword>
<reference evidence="6" key="2">
    <citation type="journal article" date="2022" name="Elife">
        <title>Obligate sexual reproduction of a homothallic fungus closely related to the Cryptococcus pathogenic species complex.</title>
        <authorList>
            <person name="Passer A.R."/>
            <person name="Clancey S.A."/>
            <person name="Shea T."/>
            <person name="David-Palma M."/>
            <person name="Averette A.F."/>
            <person name="Boekhout T."/>
            <person name="Porcel B.M."/>
            <person name="Nowrousian M."/>
            <person name="Cuomo C.A."/>
            <person name="Sun S."/>
            <person name="Heitman J."/>
            <person name="Coelho M.A."/>
        </authorList>
    </citation>
    <scope>NUCLEOTIDE SEQUENCE</scope>
    <source>
        <strain evidence="6">CBS 7841</strain>
    </source>
</reference>
<dbReference type="AlphaFoldDB" id="A0A1E3IMT8"/>
<evidence type="ECO:0000256" key="3">
    <source>
        <dbReference type="ARBA" id="ARBA00022824"/>
    </source>
</evidence>
<keyword evidence="5" id="KW-0472">Membrane</keyword>
<accession>A0A1E3IMT8</accession>
<evidence type="ECO:0000256" key="4">
    <source>
        <dbReference type="ARBA" id="ARBA00022989"/>
    </source>
</evidence>
<dbReference type="OrthoDB" id="202672at2759"/>
<organism evidence="6 7">
    <name type="scientific">Cryptococcus depauperatus CBS 7841</name>
    <dbReference type="NCBI Taxonomy" id="1295531"/>
    <lineage>
        <taxon>Eukaryota</taxon>
        <taxon>Fungi</taxon>
        <taxon>Dikarya</taxon>
        <taxon>Basidiomycota</taxon>
        <taxon>Agaricomycotina</taxon>
        <taxon>Tremellomycetes</taxon>
        <taxon>Tremellales</taxon>
        <taxon>Cryptococcaceae</taxon>
        <taxon>Cryptococcus</taxon>
    </lineage>
</organism>
<evidence type="ECO:0000256" key="5">
    <source>
        <dbReference type="ARBA" id="ARBA00023136"/>
    </source>
</evidence>
<dbReference type="GO" id="GO:0005789">
    <property type="term" value="C:endoplasmic reticulum membrane"/>
    <property type="evidence" value="ECO:0007669"/>
    <property type="project" value="UniProtKB-SubCell"/>
</dbReference>
<keyword evidence="3" id="KW-0256">Endoplasmic reticulum</keyword>
<name>A0A1E3IMT8_9TREE</name>
<evidence type="ECO:0000313" key="7">
    <source>
        <dbReference type="Proteomes" id="UP000094043"/>
    </source>
</evidence>
<evidence type="ECO:0000256" key="2">
    <source>
        <dbReference type="ARBA" id="ARBA00022692"/>
    </source>
</evidence>
<dbReference type="RefSeq" id="XP_066070427.1">
    <property type="nucleotide sequence ID" value="XM_066214330.1"/>
</dbReference>
<sequence length="118" mass="13633">MSSSRPLYIPRPPPGLRRKLWEWTTKFEVTFALSMMQPWEKAVIWCIFAIAGFLLYLSLLYLPGDLSYLLRRYAYYIYGDEDVAIWGSIKDWIAAELWKGVEVGKSMMGAAGGRIMEL</sequence>
<evidence type="ECO:0000256" key="1">
    <source>
        <dbReference type="ARBA" id="ARBA00004477"/>
    </source>
</evidence>
<keyword evidence="7" id="KW-1185">Reference proteome</keyword>
<dbReference type="Proteomes" id="UP000094043">
    <property type="component" value="Chromosome 6"/>
</dbReference>
<reference evidence="6" key="1">
    <citation type="submission" date="2016-06" db="EMBL/GenBank/DDBJ databases">
        <authorList>
            <person name="Cuomo C."/>
            <person name="Litvintseva A."/>
            <person name="Heitman J."/>
            <person name="Chen Y."/>
            <person name="Sun S."/>
            <person name="Springer D."/>
            <person name="Dromer F."/>
            <person name="Young S."/>
            <person name="Zeng Q."/>
            <person name="Chapman S."/>
            <person name="Gujja S."/>
            <person name="Saif S."/>
            <person name="Birren B."/>
        </authorList>
    </citation>
    <scope>NUCLEOTIDE SEQUENCE</scope>
    <source>
        <strain evidence="6">CBS 7841</strain>
    </source>
</reference>
<protein>
    <submittedName>
        <fullName evidence="6">Uncharacterized protein</fullName>
    </submittedName>
</protein>
<keyword evidence="2" id="KW-0812">Transmembrane</keyword>